<dbReference type="EMBL" id="LTAZ01000002">
    <property type="protein sequence ID" value="KYH27262.1"/>
    <property type="molecule type" value="Genomic_DNA"/>
</dbReference>
<evidence type="ECO:0000313" key="5">
    <source>
        <dbReference type="Proteomes" id="UP000075321"/>
    </source>
</evidence>
<comment type="similarity">
    <text evidence="1">Belongs to the HypE family.</text>
</comment>
<dbReference type="AlphaFoldDB" id="A0A151AI53"/>
<dbReference type="InterPro" id="IPR036676">
    <property type="entry name" value="PurM-like_C_sf"/>
</dbReference>
<evidence type="ECO:0000256" key="1">
    <source>
        <dbReference type="ARBA" id="ARBA00006243"/>
    </source>
</evidence>
<keyword evidence="4" id="KW-0808">Transferase</keyword>
<dbReference type="PIRSF" id="PIRSF005644">
    <property type="entry name" value="Hdrgns_mtr_HypE"/>
    <property type="match status" value="1"/>
</dbReference>
<reference evidence="4 5" key="1">
    <citation type="submission" date="2016-02" db="EMBL/GenBank/DDBJ databases">
        <title>Genome sequence of Halalkalicoccus paucihalophilus DSM 24557.</title>
        <authorList>
            <person name="Poehlein A."/>
            <person name="Daniel R."/>
        </authorList>
    </citation>
    <scope>NUCLEOTIDE SEQUENCE [LARGE SCALE GENOMIC DNA]</scope>
    <source>
        <strain evidence="4 5">DSM 24557</strain>
    </source>
</reference>
<dbReference type="GO" id="GO:0004756">
    <property type="term" value="F:selenide, water dikinase activity"/>
    <property type="evidence" value="ECO:0007669"/>
    <property type="project" value="UniProtKB-EC"/>
</dbReference>
<gene>
    <name evidence="4" type="primary">selD</name>
    <name evidence="4" type="ORF">HAPAU_07150</name>
</gene>
<feature type="domain" description="PurM-like N-terminal" evidence="2">
    <location>
        <begin position="31"/>
        <end position="133"/>
    </location>
</feature>
<dbReference type="InterPro" id="IPR016188">
    <property type="entry name" value="PurM-like_N"/>
</dbReference>
<organism evidence="4 5">
    <name type="scientific">Halalkalicoccus paucihalophilus</name>
    <dbReference type="NCBI Taxonomy" id="1008153"/>
    <lineage>
        <taxon>Archaea</taxon>
        <taxon>Methanobacteriati</taxon>
        <taxon>Methanobacteriota</taxon>
        <taxon>Stenosarchaea group</taxon>
        <taxon>Halobacteria</taxon>
        <taxon>Halobacteriales</taxon>
        <taxon>Halococcaceae</taxon>
        <taxon>Halalkalicoccus</taxon>
    </lineage>
</organism>
<accession>A0A151AI53</accession>
<evidence type="ECO:0000259" key="3">
    <source>
        <dbReference type="Pfam" id="PF02769"/>
    </source>
</evidence>
<dbReference type="CDD" id="cd06061">
    <property type="entry name" value="PurM-like1"/>
    <property type="match status" value="1"/>
</dbReference>
<name>A0A151AI53_9EURY</name>
<dbReference type="Proteomes" id="UP000075321">
    <property type="component" value="Unassembled WGS sequence"/>
</dbReference>
<dbReference type="GO" id="GO:0051604">
    <property type="term" value="P:protein maturation"/>
    <property type="evidence" value="ECO:0007669"/>
    <property type="project" value="TreeGrafter"/>
</dbReference>
<feature type="domain" description="PurM-like C-terminal" evidence="3">
    <location>
        <begin position="145"/>
        <end position="293"/>
    </location>
</feature>
<dbReference type="RefSeq" id="WP_066379637.1">
    <property type="nucleotide sequence ID" value="NZ_LTAZ01000002.1"/>
</dbReference>
<dbReference type="InterPro" id="IPR011854">
    <property type="entry name" value="HypE"/>
</dbReference>
<protein>
    <submittedName>
        <fullName evidence="4">Selenide, water dikinase</fullName>
        <ecNumber evidence="4">2.7.9.3</ecNumber>
    </submittedName>
</protein>
<dbReference type="Pfam" id="PF02769">
    <property type="entry name" value="AIRS_C"/>
    <property type="match status" value="1"/>
</dbReference>
<dbReference type="InterPro" id="IPR010918">
    <property type="entry name" value="PurM-like_C_dom"/>
</dbReference>
<dbReference type="PATRIC" id="fig|1008153.3.peg.718"/>
<comment type="caution">
    <text evidence="4">The sequence shown here is derived from an EMBL/GenBank/DDBJ whole genome shotgun (WGS) entry which is preliminary data.</text>
</comment>
<dbReference type="Gene3D" id="3.30.1330.10">
    <property type="entry name" value="PurM-like, N-terminal domain"/>
    <property type="match status" value="1"/>
</dbReference>
<keyword evidence="5" id="KW-1185">Reference proteome</keyword>
<dbReference type="PANTHER" id="PTHR30303:SF4">
    <property type="entry name" value="HYDROGENASE EXPRESSION_FORMATION PROTEIN HYPE"/>
    <property type="match status" value="1"/>
</dbReference>
<dbReference type="PANTHER" id="PTHR30303">
    <property type="entry name" value="HYDROGENASE ISOENZYMES FORMATION PROTEIN HYPE"/>
    <property type="match status" value="1"/>
</dbReference>
<dbReference type="Pfam" id="PF00586">
    <property type="entry name" value="AIRS"/>
    <property type="match status" value="1"/>
</dbReference>
<dbReference type="Gene3D" id="3.90.650.10">
    <property type="entry name" value="PurM-like C-terminal domain"/>
    <property type="match status" value="1"/>
</dbReference>
<keyword evidence="4" id="KW-0418">Kinase</keyword>
<sequence>MIGKLDPDRLETVFSRTGTPDDDVVVGPAYGEDTAALRVGEQLLVVNTDPVSLAAERIGEIGIHVACNDVAASGGEPRWLTAVVFLPDGDLLDPVVSQLDTAAREAGVAIVGGHTEYAPERDRPLLALTCLGLADEYVPTGGADPGDTLLLTKGAGIEGTAILATDFRESMDLPESLLDRGQALFSELSVLPEARLLREDASAMHDPTEGGLVDGALELAVASDVRVEIERDHVPIRESTRELCAAMGVDPLKIFGSGALLATIPEELVEEALDALDSAGIEAAAIGTVEAGEPALSLDGERITEPVRDDLYELWT</sequence>
<evidence type="ECO:0000313" key="4">
    <source>
        <dbReference type="EMBL" id="KYH27262.1"/>
    </source>
</evidence>
<dbReference type="SUPFAM" id="SSF55326">
    <property type="entry name" value="PurM N-terminal domain-like"/>
    <property type="match status" value="1"/>
</dbReference>
<evidence type="ECO:0000259" key="2">
    <source>
        <dbReference type="Pfam" id="PF00586"/>
    </source>
</evidence>
<dbReference type="SUPFAM" id="SSF56042">
    <property type="entry name" value="PurM C-terminal domain-like"/>
    <property type="match status" value="1"/>
</dbReference>
<dbReference type="OrthoDB" id="31494at2157"/>
<proteinExistence type="inferred from homology"/>
<dbReference type="InterPro" id="IPR036921">
    <property type="entry name" value="PurM-like_N_sf"/>
</dbReference>
<dbReference type="EC" id="2.7.9.3" evidence="4"/>